<evidence type="ECO:0000313" key="3">
    <source>
        <dbReference type="Proteomes" id="UP001589688"/>
    </source>
</evidence>
<accession>A0ABV5ZL00</accession>
<proteinExistence type="predicted"/>
<dbReference type="EMBL" id="JBHLZF010000002">
    <property type="protein sequence ID" value="MFB9897264.1"/>
    <property type="molecule type" value="Genomic_DNA"/>
</dbReference>
<dbReference type="Proteomes" id="UP001589688">
    <property type="component" value="Unassembled WGS sequence"/>
</dbReference>
<reference evidence="2 3" key="1">
    <citation type="submission" date="2024-09" db="EMBL/GenBank/DDBJ databases">
        <authorList>
            <person name="Sun Q."/>
            <person name="Mori K."/>
        </authorList>
    </citation>
    <scope>NUCLEOTIDE SEQUENCE [LARGE SCALE GENOMIC DNA]</scope>
    <source>
        <strain evidence="2 3">ATCC 51272</strain>
    </source>
</reference>
<dbReference type="PROSITE" id="PS51257">
    <property type="entry name" value="PROKAR_LIPOPROTEIN"/>
    <property type="match status" value="1"/>
</dbReference>
<organism evidence="2 3">
    <name type="scientific">Hallella seregens ATCC 51272</name>
    <dbReference type="NCBI Taxonomy" id="1336250"/>
    <lineage>
        <taxon>Bacteria</taxon>
        <taxon>Pseudomonadati</taxon>
        <taxon>Bacteroidota</taxon>
        <taxon>Bacteroidia</taxon>
        <taxon>Bacteroidales</taxon>
        <taxon>Prevotellaceae</taxon>
        <taxon>Hallella</taxon>
    </lineage>
</organism>
<gene>
    <name evidence="2" type="ORF">ACFFK8_05490</name>
</gene>
<keyword evidence="1" id="KW-0732">Signal</keyword>
<protein>
    <recommendedName>
        <fullName evidence="4">Lipoprotein</fullName>
    </recommendedName>
</protein>
<name>A0ABV5ZL00_9BACT</name>
<comment type="caution">
    <text evidence="2">The sequence shown here is derived from an EMBL/GenBank/DDBJ whole genome shotgun (WGS) entry which is preliminary data.</text>
</comment>
<feature type="chain" id="PRO_5045297828" description="Lipoprotein" evidence="1">
    <location>
        <begin position="25"/>
        <end position="525"/>
    </location>
</feature>
<evidence type="ECO:0000313" key="2">
    <source>
        <dbReference type="EMBL" id="MFB9897264.1"/>
    </source>
</evidence>
<feature type="signal peptide" evidence="1">
    <location>
        <begin position="1"/>
        <end position="24"/>
    </location>
</feature>
<evidence type="ECO:0008006" key="4">
    <source>
        <dbReference type="Google" id="ProtNLM"/>
    </source>
</evidence>
<keyword evidence="3" id="KW-1185">Reference proteome</keyword>
<evidence type="ECO:0000256" key="1">
    <source>
        <dbReference type="SAM" id="SignalP"/>
    </source>
</evidence>
<dbReference type="RefSeq" id="WP_390182955.1">
    <property type="nucleotide sequence ID" value="NZ_JBHLZF010000002.1"/>
</dbReference>
<sequence length="525" mass="58209">MKMNTKHLSTAALLFIAATFAGCAGDEKAPAGQQGQQPDTKGMTEFAVVEQDVNAVATRTSGEYTGAAVKFYWTSNDQLWINNTASASPLKASNHSTIPTPNGKEATAKFWFEDRYTASDYPVRYTGNSNTAGDKVIIKSAQAQQAPNDGAHIGTDGDCGTATAHRQGDGSYLFTLDHKASYLTFMPCYSSNLDPDYPGFASSVKLTQIKVSADQPLAGTYSFDDTGLKLSTATATSKSITITLAGGGTNGFEIPVATEYGKNAAIMVVAPGSYTNFTVEYTLHDQVTNITGTVKKNYGSVDCHVGRNKKIAPDLDVPNYSDTKWAMWDAHHTYWQGHESTQPRVNGETGTGFATEWGDPRWYSNSSAQAVNLCAQCPNINEMMWYISNGDAHWDATKIWCVWGHLYQNGMWLLKRANIPIFNSEKWWDEKDWRVINHPNFYLDMSDRIKTTAIADADRDKYFYLPAFDNMDEGNWWPVGKYGTYWASTPTNGTDKYAYALLFAKDTLVVRPRRRWEGDVFIAFE</sequence>